<dbReference type="AlphaFoldDB" id="B3RJQ9"/>
<protein>
    <submittedName>
        <fullName evidence="2">Uncharacterized protein</fullName>
    </submittedName>
</protein>
<keyword evidence="3" id="KW-1185">Reference proteome</keyword>
<accession>B3RJQ9</accession>
<feature type="signal peptide" evidence="1">
    <location>
        <begin position="1"/>
        <end position="27"/>
    </location>
</feature>
<keyword evidence="1" id="KW-0732">Signal</keyword>
<proteinExistence type="predicted"/>
<evidence type="ECO:0000313" key="3">
    <source>
        <dbReference type="Proteomes" id="UP000009022"/>
    </source>
</evidence>
<dbReference type="CTD" id="6748960"/>
<organism evidence="2 3">
    <name type="scientific">Trichoplax adhaerens</name>
    <name type="common">Trichoplax reptans</name>
    <dbReference type="NCBI Taxonomy" id="10228"/>
    <lineage>
        <taxon>Eukaryota</taxon>
        <taxon>Metazoa</taxon>
        <taxon>Placozoa</taxon>
        <taxon>Uniplacotomia</taxon>
        <taxon>Trichoplacea</taxon>
        <taxon>Trichoplacidae</taxon>
        <taxon>Trichoplax</taxon>
    </lineage>
</organism>
<dbReference type="RefSeq" id="XP_002107745.1">
    <property type="nucleotide sequence ID" value="XM_002107709.1"/>
</dbReference>
<reference evidence="2 3" key="1">
    <citation type="journal article" date="2008" name="Nature">
        <title>The Trichoplax genome and the nature of placozoans.</title>
        <authorList>
            <person name="Srivastava M."/>
            <person name="Begovic E."/>
            <person name="Chapman J."/>
            <person name="Putnam N.H."/>
            <person name="Hellsten U."/>
            <person name="Kawashima T."/>
            <person name="Kuo A."/>
            <person name="Mitros T."/>
            <person name="Salamov A."/>
            <person name="Carpenter M.L."/>
            <person name="Signorovitch A.Y."/>
            <person name="Moreno M.A."/>
            <person name="Kamm K."/>
            <person name="Grimwood J."/>
            <person name="Schmutz J."/>
            <person name="Shapiro H."/>
            <person name="Grigoriev I.V."/>
            <person name="Buss L.W."/>
            <person name="Schierwater B."/>
            <person name="Dellaporta S.L."/>
            <person name="Rokhsar D.S."/>
        </authorList>
    </citation>
    <scope>NUCLEOTIDE SEQUENCE [LARGE SCALE GENOMIC DNA]</scope>
    <source>
        <strain evidence="2 3">Grell-BS-1999</strain>
    </source>
</reference>
<dbReference type="InParanoid" id="B3RJQ9"/>
<evidence type="ECO:0000256" key="1">
    <source>
        <dbReference type="SAM" id="SignalP"/>
    </source>
</evidence>
<name>B3RJQ9_TRIAD</name>
<dbReference type="GeneID" id="6748960"/>
<dbReference type="EMBL" id="DS985241">
    <property type="protein sequence ID" value="EDV28543.1"/>
    <property type="molecule type" value="Genomic_DNA"/>
</dbReference>
<dbReference type="Proteomes" id="UP000009022">
    <property type="component" value="Unassembled WGS sequence"/>
</dbReference>
<sequence>MAIFYFPSISLQLIVLCGLITIRGILCCPVGCQCQPSTSWWCHNVNISSIAQAVNTSHVTRFNLFLQCRQDSNSLEHKANTVVCTCDGGFKESADMDSLEQDSIRENIFDNFVGNERKYPQSPLNNFIRYQTKLLNLQCPQNFFHDLIKKQYGIYFRNIALAIAVQSLKIP</sequence>
<evidence type="ECO:0000313" key="2">
    <source>
        <dbReference type="EMBL" id="EDV28543.1"/>
    </source>
</evidence>
<feature type="chain" id="PRO_5002798166" evidence="1">
    <location>
        <begin position="28"/>
        <end position="171"/>
    </location>
</feature>
<dbReference type="HOGENOM" id="CLU_1564903_0_0_1"/>
<gene>
    <name evidence="2" type="ORF">TRIADDRAFT_51553</name>
</gene>
<dbReference type="KEGG" id="tad:TRIADDRAFT_51553"/>